<feature type="transmembrane region" description="Helical" evidence="8">
    <location>
        <begin position="21"/>
        <end position="39"/>
    </location>
</feature>
<accession>A0A0M2NM52</accession>
<comment type="caution">
    <text evidence="10">The sequence shown here is derived from an EMBL/GenBank/DDBJ whole genome shotgun (WGS) entry which is preliminary data.</text>
</comment>
<feature type="domain" description="Rod shape-determining protein MreC beta-barrel core" evidence="9">
    <location>
        <begin position="135"/>
        <end position="284"/>
    </location>
</feature>
<keyword evidence="8" id="KW-0472">Membrane</keyword>
<dbReference type="GO" id="GO:0008360">
    <property type="term" value="P:regulation of cell shape"/>
    <property type="evidence" value="ECO:0007669"/>
    <property type="project" value="UniProtKB-KW"/>
</dbReference>
<dbReference type="STRING" id="270498.CHK_0484"/>
<dbReference type="NCBIfam" id="TIGR00219">
    <property type="entry name" value="mreC"/>
    <property type="match status" value="1"/>
</dbReference>
<dbReference type="InterPro" id="IPR055342">
    <property type="entry name" value="MreC_beta-barrel_core"/>
</dbReference>
<dbReference type="InterPro" id="IPR042177">
    <property type="entry name" value="Cell/Rod_1"/>
</dbReference>
<dbReference type="Pfam" id="PF04085">
    <property type="entry name" value="MreC"/>
    <property type="match status" value="1"/>
</dbReference>
<evidence type="ECO:0000256" key="1">
    <source>
        <dbReference type="ARBA" id="ARBA00009369"/>
    </source>
</evidence>
<dbReference type="AlphaFoldDB" id="A0A0M2NM52"/>
<organism evidence="10 11">
    <name type="scientific">Christensenella hongkongensis</name>
    <dbReference type="NCBI Taxonomy" id="270498"/>
    <lineage>
        <taxon>Bacteria</taxon>
        <taxon>Bacillati</taxon>
        <taxon>Bacillota</taxon>
        <taxon>Clostridia</taxon>
        <taxon>Christensenellales</taxon>
        <taxon>Christensenellaceae</taxon>
        <taxon>Christensenella</taxon>
    </lineage>
</organism>
<evidence type="ECO:0000256" key="2">
    <source>
        <dbReference type="ARBA" id="ARBA00013855"/>
    </source>
</evidence>
<dbReference type="Gene3D" id="2.40.10.350">
    <property type="entry name" value="Rod shape-determining protein MreC, domain 2"/>
    <property type="match status" value="1"/>
</dbReference>
<dbReference type="Gene3D" id="2.40.10.340">
    <property type="entry name" value="Rod shape-determining protein MreC, domain 1"/>
    <property type="match status" value="1"/>
</dbReference>
<evidence type="ECO:0000313" key="11">
    <source>
        <dbReference type="Proteomes" id="UP000034076"/>
    </source>
</evidence>
<proteinExistence type="inferred from homology"/>
<dbReference type="Proteomes" id="UP000034076">
    <property type="component" value="Unassembled WGS sequence"/>
</dbReference>
<dbReference type="PANTHER" id="PTHR34138">
    <property type="entry name" value="CELL SHAPE-DETERMINING PROTEIN MREC"/>
    <property type="match status" value="1"/>
</dbReference>
<feature type="region of interest" description="Disordered" evidence="7">
    <location>
        <begin position="302"/>
        <end position="325"/>
    </location>
</feature>
<evidence type="ECO:0000256" key="3">
    <source>
        <dbReference type="ARBA" id="ARBA00022960"/>
    </source>
</evidence>
<comment type="similarity">
    <text evidence="1 5">Belongs to the MreC family.</text>
</comment>
<gene>
    <name evidence="10" type="ORF">CHK_0484</name>
</gene>
<evidence type="ECO:0000256" key="8">
    <source>
        <dbReference type="SAM" id="Phobius"/>
    </source>
</evidence>
<evidence type="ECO:0000256" key="7">
    <source>
        <dbReference type="SAM" id="MobiDB-lite"/>
    </source>
</evidence>
<name>A0A0M2NM52_9FIRM</name>
<evidence type="ECO:0000256" key="6">
    <source>
        <dbReference type="SAM" id="Coils"/>
    </source>
</evidence>
<dbReference type="InterPro" id="IPR007221">
    <property type="entry name" value="MreC"/>
</dbReference>
<dbReference type="InterPro" id="IPR042175">
    <property type="entry name" value="Cell/Rod_MreC_2"/>
</dbReference>
<evidence type="ECO:0000256" key="4">
    <source>
        <dbReference type="ARBA" id="ARBA00032089"/>
    </source>
</evidence>
<keyword evidence="6" id="KW-0175">Coiled coil</keyword>
<dbReference type="PATRIC" id="fig|270498.16.peg.588"/>
<evidence type="ECO:0000313" key="10">
    <source>
        <dbReference type="EMBL" id="KKI52056.1"/>
    </source>
</evidence>
<sequence length="325" mass="34833">MHGGYRKQWKGRQAVGVFRNKPLLITIIVIVILIVLLVMSGNSSSISRGAGEAGGIFTPVQEFFYQASNSIGGFFDSLVNTGDTAQQNKELESELETIKSQSNNYDELKAQNERLKEMLEYKQKNTSQELKVATITGKNPGNWFDVFTIDLGRKDGIMVNMPVITADGLVGRVEEVSLNSSKVMAIIDGRSSVSAIMERTRDVGAVKGNIANDALDVSLYMSYLPLDADVAEGDRVITSGLDGIFPKGLVIGEVAKSTDTEKDGKNVKITPAVDFRRLEEVFVVVSTDGEPTGTQQAANEVITGQDAQASQGASASASASAAAQE</sequence>
<dbReference type="GO" id="GO:0005886">
    <property type="term" value="C:plasma membrane"/>
    <property type="evidence" value="ECO:0007669"/>
    <property type="project" value="TreeGrafter"/>
</dbReference>
<evidence type="ECO:0000259" key="9">
    <source>
        <dbReference type="Pfam" id="PF04085"/>
    </source>
</evidence>
<comment type="function">
    <text evidence="5">Involved in formation and maintenance of cell shape.</text>
</comment>
<dbReference type="PANTHER" id="PTHR34138:SF1">
    <property type="entry name" value="CELL SHAPE-DETERMINING PROTEIN MREC"/>
    <property type="match status" value="1"/>
</dbReference>
<keyword evidence="11" id="KW-1185">Reference proteome</keyword>
<evidence type="ECO:0000256" key="5">
    <source>
        <dbReference type="PIRNR" id="PIRNR038471"/>
    </source>
</evidence>
<keyword evidence="3 5" id="KW-0133">Cell shape</keyword>
<protein>
    <recommendedName>
        <fullName evidence="2 5">Cell shape-determining protein MreC</fullName>
    </recommendedName>
    <alternativeName>
        <fullName evidence="4 5">Cell shape protein MreC</fullName>
    </alternativeName>
</protein>
<feature type="coiled-coil region" evidence="6">
    <location>
        <begin position="88"/>
        <end position="125"/>
    </location>
</feature>
<reference evidence="10 11" key="1">
    <citation type="submission" date="2015-04" db="EMBL/GenBank/DDBJ databases">
        <title>Draft genome sequence of bacteremic isolate Catabacter hongkongensis type strain HKU16T.</title>
        <authorList>
            <person name="Lau S.K."/>
            <person name="Teng J.L."/>
            <person name="Huang Y."/>
            <person name="Curreem S.O."/>
            <person name="Tsui S.K."/>
            <person name="Woo P.C."/>
        </authorList>
    </citation>
    <scope>NUCLEOTIDE SEQUENCE [LARGE SCALE GENOMIC DNA]</scope>
    <source>
        <strain evidence="10 11">HKU16</strain>
    </source>
</reference>
<dbReference type="PIRSF" id="PIRSF038471">
    <property type="entry name" value="MreC"/>
    <property type="match status" value="1"/>
</dbReference>
<keyword evidence="8" id="KW-0812">Transmembrane</keyword>
<dbReference type="EMBL" id="LAYJ01000045">
    <property type="protein sequence ID" value="KKI52056.1"/>
    <property type="molecule type" value="Genomic_DNA"/>
</dbReference>
<keyword evidence="8" id="KW-1133">Transmembrane helix</keyword>
<feature type="compositionally biased region" description="Low complexity" evidence="7">
    <location>
        <begin position="307"/>
        <end position="325"/>
    </location>
</feature>